<dbReference type="EMBL" id="CP014567">
    <property type="protein sequence ID" value="AVI06926.1"/>
    <property type="molecule type" value="Genomic_DNA"/>
</dbReference>
<comment type="cofactor">
    <cofactor evidence="1">
        <name>pyridoxal 5'-phosphate</name>
        <dbReference type="ChEBI" id="CHEBI:597326"/>
    </cofactor>
</comment>
<accession>A0A3S7H040</accession>
<dbReference type="Pfam" id="PF00155">
    <property type="entry name" value="Aminotran_1_2"/>
    <property type="match status" value="1"/>
</dbReference>
<dbReference type="GO" id="GO:0030170">
    <property type="term" value="F:pyridoxal phosphate binding"/>
    <property type="evidence" value="ECO:0007669"/>
    <property type="project" value="InterPro"/>
</dbReference>
<dbReference type="InterPro" id="IPR015421">
    <property type="entry name" value="PyrdxlP-dep_Trfase_major"/>
</dbReference>
<evidence type="ECO:0000256" key="4">
    <source>
        <dbReference type="ARBA" id="ARBA00022679"/>
    </source>
</evidence>
<keyword evidence="5" id="KW-0663">Pyridoxal phosphate</keyword>
<dbReference type="InterPro" id="IPR050596">
    <property type="entry name" value="AspAT/PAT-like"/>
</dbReference>
<comment type="similarity">
    <text evidence="2">Belongs to the class-I pyridoxal-phosphate-dependent aminotransferase family.</text>
</comment>
<evidence type="ECO:0000256" key="1">
    <source>
        <dbReference type="ARBA" id="ARBA00001933"/>
    </source>
</evidence>
<protein>
    <submittedName>
        <fullName evidence="8">Aminotransferase class I/II-fold pyridoxal phosphate-dependent enzyme</fullName>
    </submittedName>
    <submittedName>
        <fullName evidence="7">Aspartate aminotransferase</fullName>
    </submittedName>
</protein>
<dbReference type="Gene3D" id="3.40.640.10">
    <property type="entry name" value="Type I PLP-dependent aspartate aminotransferase-like (Major domain)"/>
    <property type="match status" value="1"/>
</dbReference>
<evidence type="ECO:0000256" key="5">
    <source>
        <dbReference type="ARBA" id="ARBA00022898"/>
    </source>
</evidence>
<evidence type="ECO:0000313" key="7">
    <source>
        <dbReference type="EMBL" id="AVI06926.1"/>
    </source>
</evidence>
<feature type="domain" description="Aminotransferase class I/classII large" evidence="6">
    <location>
        <begin position="74"/>
        <end position="420"/>
    </location>
</feature>
<dbReference type="InterPro" id="IPR004839">
    <property type="entry name" value="Aminotransferase_I/II_large"/>
</dbReference>
<dbReference type="EMBL" id="JAGHKT020000007">
    <property type="protein sequence ID" value="MCM5672457.1"/>
    <property type="molecule type" value="Genomic_DNA"/>
</dbReference>
<proteinExistence type="inferred from homology"/>
<evidence type="ECO:0000313" key="9">
    <source>
        <dbReference type="Proteomes" id="UP000665944"/>
    </source>
</evidence>
<dbReference type="PANTHER" id="PTHR46383:SF1">
    <property type="entry name" value="ASPARTATE AMINOTRANSFERASE"/>
    <property type="match status" value="1"/>
</dbReference>
<keyword evidence="4 7" id="KW-0808">Transferase</keyword>
<organism evidence="7">
    <name type="scientific">Staphylococcus hominis</name>
    <dbReference type="NCBI Taxonomy" id="1290"/>
    <lineage>
        <taxon>Bacteria</taxon>
        <taxon>Bacillati</taxon>
        <taxon>Bacillota</taxon>
        <taxon>Bacilli</taxon>
        <taxon>Bacillales</taxon>
        <taxon>Staphylococcaceae</taxon>
        <taxon>Staphylococcus</taxon>
    </lineage>
</organism>
<keyword evidence="3 7" id="KW-0032">Aminotransferase</keyword>
<dbReference type="GO" id="GO:0006520">
    <property type="term" value="P:amino acid metabolic process"/>
    <property type="evidence" value="ECO:0007669"/>
    <property type="project" value="InterPro"/>
</dbReference>
<name>A0A3S7H040_STAHO</name>
<dbReference type="NCBIfam" id="NF006388">
    <property type="entry name" value="PRK08637.1"/>
    <property type="match status" value="1"/>
</dbReference>
<evidence type="ECO:0000256" key="2">
    <source>
        <dbReference type="ARBA" id="ARBA00007441"/>
    </source>
</evidence>
<dbReference type="Gene3D" id="3.90.1150.10">
    <property type="entry name" value="Aspartate Aminotransferase, domain 1"/>
    <property type="match status" value="1"/>
</dbReference>
<dbReference type="PANTHER" id="PTHR46383">
    <property type="entry name" value="ASPARTATE AMINOTRANSFERASE"/>
    <property type="match status" value="1"/>
</dbReference>
<evidence type="ECO:0000259" key="6">
    <source>
        <dbReference type="Pfam" id="PF00155"/>
    </source>
</evidence>
<reference evidence="8 9" key="2">
    <citation type="submission" date="2022-06" db="EMBL/GenBank/DDBJ databases">
        <title>Staphylococcus hominis ShoR14 genome sequence.</title>
        <authorList>
            <person name="Yeo C.C."/>
            <person name="Chew C.H."/>
            <person name="Che Hamzah A.M."/>
            <person name="Al-Trad E.I."/>
        </authorList>
    </citation>
    <scope>NUCLEOTIDE SEQUENCE [LARGE SCALE GENOMIC DNA]</scope>
    <source>
        <strain evidence="8 9">ShoR14</strain>
    </source>
</reference>
<dbReference type="AlphaFoldDB" id="A0A3S7H040"/>
<evidence type="ECO:0000313" key="8">
    <source>
        <dbReference type="EMBL" id="MCM5672457.1"/>
    </source>
</evidence>
<dbReference type="Proteomes" id="UP000665944">
    <property type="component" value="Unassembled WGS sequence"/>
</dbReference>
<dbReference type="GO" id="GO:0008483">
    <property type="term" value="F:transaminase activity"/>
    <property type="evidence" value="ECO:0007669"/>
    <property type="project" value="UniProtKB-KW"/>
</dbReference>
<dbReference type="CDD" id="cd00609">
    <property type="entry name" value="AAT_like"/>
    <property type="match status" value="1"/>
</dbReference>
<dbReference type="RefSeq" id="WP_017175267.1">
    <property type="nucleotide sequence ID" value="NZ_CP014567.1"/>
</dbReference>
<dbReference type="InterPro" id="IPR015424">
    <property type="entry name" value="PyrdxlP-dep_Trfase"/>
</dbReference>
<dbReference type="InterPro" id="IPR015422">
    <property type="entry name" value="PyrdxlP-dep_Trfase_small"/>
</dbReference>
<sequence length="428" mass="48445">MNPLAQHLNDQLVDDSPEILSMLSRLGQSMFYPKGILSQSAEAKSTKYNATIGMATNDKGKMYADTLFDVYNHLSPDEIFPYAPPQGIETLRDLWQQKMLKENPSLKASSISRPIVTNALTHGLSLVADLFVNDEDTILLPTHNWGNYKLIFNTRHNANIETYAIFDQDGHYTTNSLVSTLDNFKQDKAIIILNYPNNPTGYTPTQEEVHTIVSAIERLAEKGTKVITVVDDAYYGLFYEDVYTQSIFTAITQLDSKNILPIRLDGATKEFFAWGLRVGFLTFGLNNQKAKDVLEAKVKGLIRSNISSGAMPSQSAIKYILENHEQFDKEIQANVKTLQERYEVTKEVVYDEKYKQHWQAYDFNSGYFMALKVIGVNPEELRVHLIDKYSIGIIALNDTDIRIAFSCVEKNDIPHVFDSIAKAIDDLK</sequence>
<gene>
    <name evidence="7" type="ORF">AZE34_09165</name>
    <name evidence="8" type="ORF">J7T32_006685</name>
</gene>
<reference evidence="7" key="1">
    <citation type="submission" date="2016-02" db="EMBL/GenBank/DDBJ databases">
        <title>Genomic sequence of a clinical Staphylococcus hominis isolate.</title>
        <authorList>
            <person name="McClure J.M."/>
            <person name="Zhang K."/>
        </authorList>
    </citation>
    <scope>NUCLEOTIDE SEQUENCE</scope>
    <source>
        <strain evidence="7">C34847</strain>
    </source>
</reference>
<dbReference type="SUPFAM" id="SSF53383">
    <property type="entry name" value="PLP-dependent transferases"/>
    <property type="match status" value="1"/>
</dbReference>
<evidence type="ECO:0000256" key="3">
    <source>
        <dbReference type="ARBA" id="ARBA00022576"/>
    </source>
</evidence>
<keyword evidence="9" id="KW-1185">Reference proteome</keyword>